<evidence type="ECO:0000259" key="6">
    <source>
        <dbReference type="Pfam" id="PF12698"/>
    </source>
</evidence>
<dbReference type="InterPro" id="IPR023908">
    <property type="entry name" value="xxxLxxG_rpt"/>
</dbReference>
<dbReference type="InterPro" id="IPR051328">
    <property type="entry name" value="T7SS_ABC-Transporter"/>
</dbReference>
<protein>
    <recommendedName>
        <fullName evidence="6">ABC-2 type transporter transmembrane domain-containing protein</fullName>
    </recommendedName>
</protein>
<dbReference type="HOGENOM" id="CLU_004534_1_1_11"/>
<dbReference type="EMBL" id="CP003696">
    <property type="protein sequence ID" value="AGP31662.1"/>
    <property type="molecule type" value="Genomic_DNA"/>
</dbReference>
<dbReference type="NCBIfam" id="TIGR03062">
    <property type="entry name" value="pip_yhgE_Cterm"/>
    <property type="match status" value="1"/>
</dbReference>
<dbReference type="InterPro" id="IPR017501">
    <property type="entry name" value="Phage_infect_YhgE_C"/>
</dbReference>
<evidence type="ECO:0000256" key="1">
    <source>
        <dbReference type="ARBA" id="ARBA00004141"/>
    </source>
</evidence>
<dbReference type="Proteomes" id="UP000014809">
    <property type="component" value="Chromosome"/>
</dbReference>
<feature type="transmembrane region" description="Helical" evidence="5">
    <location>
        <begin position="613"/>
        <end position="635"/>
    </location>
</feature>
<dbReference type="eggNOG" id="COG1511">
    <property type="taxonomic scope" value="Bacteria"/>
</dbReference>
<feature type="domain" description="ABC-2 type transporter transmembrane" evidence="6">
    <location>
        <begin position="439"/>
        <end position="631"/>
    </location>
</feature>
<comment type="subcellular location">
    <subcellularLocation>
        <location evidence="1">Membrane</location>
        <topology evidence="1">Multi-pass membrane protein</topology>
    </subcellularLocation>
</comment>
<name>S4XEU3_9CORY</name>
<dbReference type="Gene3D" id="3.40.1710.10">
    <property type="entry name" value="abc type-2 transporter like domain"/>
    <property type="match status" value="1"/>
</dbReference>
<feature type="domain" description="ABC-2 type transporter transmembrane" evidence="6">
    <location>
        <begin position="24"/>
        <end position="157"/>
    </location>
</feature>
<dbReference type="OrthoDB" id="9811483at2"/>
<dbReference type="InterPro" id="IPR017500">
    <property type="entry name" value="Phage_infect_YhgE_N"/>
</dbReference>
<organism evidence="7 8">
    <name type="scientific">Corynebacterium terpenotabidum Y-11</name>
    <dbReference type="NCBI Taxonomy" id="1200352"/>
    <lineage>
        <taxon>Bacteria</taxon>
        <taxon>Bacillati</taxon>
        <taxon>Actinomycetota</taxon>
        <taxon>Actinomycetes</taxon>
        <taxon>Mycobacteriales</taxon>
        <taxon>Corynebacteriaceae</taxon>
        <taxon>Corynebacterium</taxon>
    </lineage>
</organism>
<evidence type="ECO:0000256" key="4">
    <source>
        <dbReference type="ARBA" id="ARBA00023136"/>
    </source>
</evidence>
<dbReference type="PANTHER" id="PTHR43077">
    <property type="entry name" value="TRANSPORT PERMEASE YVFS-RELATED"/>
    <property type="match status" value="1"/>
</dbReference>
<dbReference type="InterPro" id="IPR013525">
    <property type="entry name" value="ABC2_TM"/>
</dbReference>
<keyword evidence="8" id="KW-1185">Reference proteome</keyword>
<dbReference type="NCBIfam" id="TIGR03057">
    <property type="entry name" value="xxxLxxG_by_4"/>
    <property type="match status" value="4"/>
</dbReference>
<evidence type="ECO:0000256" key="2">
    <source>
        <dbReference type="ARBA" id="ARBA00022692"/>
    </source>
</evidence>
<dbReference type="PANTHER" id="PTHR43077:SF5">
    <property type="entry name" value="PHAGE INFECTION PROTEIN"/>
    <property type="match status" value="1"/>
</dbReference>
<keyword evidence="4 5" id="KW-0472">Membrane</keyword>
<feature type="transmembrane region" description="Helical" evidence="5">
    <location>
        <begin position="24"/>
        <end position="45"/>
    </location>
</feature>
<feature type="transmembrane region" description="Helical" evidence="5">
    <location>
        <begin position="526"/>
        <end position="552"/>
    </location>
</feature>
<dbReference type="NCBIfam" id="TIGR03061">
    <property type="entry name" value="pip_yhgE_Nterm"/>
    <property type="match status" value="1"/>
</dbReference>
<proteinExistence type="predicted"/>
<dbReference type="KEGG" id="cter:A606_10115"/>
<keyword evidence="2 5" id="KW-0812">Transmembrane</keyword>
<sequence length="652" mass="68932">MPTLAGLHIANELRRFRRARMTRITVIALILIPLLYSALYLWAFWNPLNKTEALPVALVNNDQGAVLDGEETNAGDQVVQGLHDNDRITWTEVSAEEAEQGVKDGTFYFSLELPENFSAAVTSAAGTAPEKAKLITTYNDANGYLSTIIGENVMREVLNVVSTTISSEAVDKLLIGVLDAGDGLSQAADGAGQLADGLDELSGRLPTLTDGVGQLKDGSAALSDGLQELDSQVGKLNELVEAGPRLDDGITQLGDGAVELRDGVHQLTDQLGQVTTVQGNSADNLRSIADQLQAMDLPGTADVVTQIRSAATTLDTQGLGPQSQNGQDLTRLSEGATELAYQLSDPSAEFRGGIDQLTSSSGQLTQLIDGVGQLNDGGQQLDDGLGQLQDQLPELVDGVTQLDDGANELHDRLVDGAGQVPTWNEGERVQAASTIGGPVQLAAHDDSGTSTFGTGLSPFFISLALFIGGIVIFQIFKPLQQRAIAAGVGSLRAAFDGYLPVALMAVCQALVIVAVCYLAVGLRPQNLFGFLLIAVLTALVFAAMNQALVSLFGSGPGRVGALITLMVMMVSSGGIYPVETQNSLIEFVHPFNPMTYSVNALRQTLYGFSDDRLWTAVGALVVTFVLSMSVTVLAARLQRSWSMTRLHPVLPS</sequence>
<dbReference type="PATRIC" id="fig|1200352.3.peg.2062"/>
<evidence type="ECO:0000256" key="5">
    <source>
        <dbReference type="SAM" id="Phobius"/>
    </source>
</evidence>
<gene>
    <name evidence="7" type="ORF">A606_10115</name>
</gene>
<evidence type="ECO:0000313" key="8">
    <source>
        <dbReference type="Proteomes" id="UP000014809"/>
    </source>
</evidence>
<evidence type="ECO:0000313" key="7">
    <source>
        <dbReference type="EMBL" id="AGP31662.1"/>
    </source>
</evidence>
<reference evidence="7 8" key="1">
    <citation type="submission" date="2012-06" db="EMBL/GenBank/DDBJ databases">
        <title>Complete genome sequence of Corynebacterium terpenotabidum Y-11 (=DSM 44721).</title>
        <authorList>
            <person name="Ruckert C."/>
            <person name="Albersmeier A."/>
            <person name="Al-Dilaimi A."/>
            <person name="Szczepanowski R."/>
            <person name="Kalinowski J."/>
        </authorList>
    </citation>
    <scope>NUCLEOTIDE SEQUENCE [LARGE SCALE GENOMIC DNA]</scope>
    <source>
        <strain evidence="7 8">Y-11</strain>
    </source>
</reference>
<evidence type="ECO:0000256" key="3">
    <source>
        <dbReference type="ARBA" id="ARBA00022989"/>
    </source>
</evidence>
<dbReference type="Pfam" id="PF12698">
    <property type="entry name" value="ABC2_membrane_3"/>
    <property type="match status" value="2"/>
</dbReference>
<dbReference type="STRING" id="1200352.A606_10115"/>
<feature type="transmembrane region" description="Helical" evidence="5">
    <location>
        <begin position="497"/>
        <end position="520"/>
    </location>
</feature>
<dbReference type="RefSeq" id="WP_020442013.1">
    <property type="nucleotide sequence ID" value="NC_021663.1"/>
</dbReference>
<dbReference type="SUPFAM" id="SSF58104">
    <property type="entry name" value="Methyl-accepting chemotaxis protein (MCP) signaling domain"/>
    <property type="match status" value="1"/>
</dbReference>
<dbReference type="GO" id="GO:0140359">
    <property type="term" value="F:ABC-type transporter activity"/>
    <property type="evidence" value="ECO:0007669"/>
    <property type="project" value="InterPro"/>
</dbReference>
<dbReference type="AlphaFoldDB" id="S4XEU3"/>
<accession>S4XEU3</accession>
<keyword evidence="3 5" id="KW-1133">Transmembrane helix</keyword>
<feature type="transmembrane region" description="Helical" evidence="5">
    <location>
        <begin position="456"/>
        <end position="476"/>
    </location>
</feature>
<feature type="transmembrane region" description="Helical" evidence="5">
    <location>
        <begin position="559"/>
        <end position="578"/>
    </location>
</feature>
<dbReference type="GO" id="GO:0016020">
    <property type="term" value="C:membrane"/>
    <property type="evidence" value="ECO:0007669"/>
    <property type="project" value="UniProtKB-SubCell"/>
</dbReference>